<dbReference type="AlphaFoldDB" id="A0A915E677"/>
<dbReference type="WBParaSite" id="jg276">
    <property type="protein sequence ID" value="jg276"/>
    <property type="gene ID" value="jg276"/>
</dbReference>
<sequence length="69" mass="8066">MENDKQRVTVMLTAKSDGKKIKSLVLLPQVRLDKNIVEQFSQKMFLAWEGKIWMKDSRMEALLDNLIVD</sequence>
<evidence type="ECO:0000313" key="2">
    <source>
        <dbReference type="WBParaSite" id="jg276"/>
    </source>
</evidence>
<accession>A0A915E677</accession>
<reference evidence="2" key="1">
    <citation type="submission" date="2022-11" db="UniProtKB">
        <authorList>
            <consortium name="WormBaseParasite"/>
        </authorList>
    </citation>
    <scope>IDENTIFICATION</scope>
</reference>
<dbReference type="Proteomes" id="UP000887574">
    <property type="component" value="Unplaced"/>
</dbReference>
<proteinExistence type="predicted"/>
<keyword evidence="1" id="KW-1185">Reference proteome</keyword>
<name>A0A915E677_9BILA</name>
<organism evidence="1 2">
    <name type="scientific">Ditylenchus dipsaci</name>
    <dbReference type="NCBI Taxonomy" id="166011"/>
    <lineage>
        <taxon>Eukaryota</taxon>
        <taxon>Metazoa</taxon>
        <taxon>Ecdysozoa</taxon>
        <taxon>Nematoda</taxon>
        <taxon>Chromadorea</taxon>
        <taxon>Rhabditida</taxon>
        <taxon>Tylenchina</taxon>
        <taxon>Tylenchomorpha</taxon>
        <taxon>Sphaerularioidea</taxon>
        <taxon>Anguinidae</taxon>
        <taxon>Anguininae</taxon>
        <taxon>Ditylenchus</taxon>
    </lineage>
</organism>
<evidence type="ECO:0000313" key="1">
    <source>
        <dbReference type="Proteomes" id="UP000887574"/>
    </source>
</evidence>
<protein>
    <submittedName>
        <fullName evidence="2">Uncharacterized protein</fullName>
    </submittedName>
</protein>